<keyword evidence="8 13" id="KW-0479">Metal-binding</keyword>
<feature type="binding site" evidence="14">
    <location>
        <begin position="198"/>
        <end position="199"/>
    </location>
    <ligand>
        <name>substrate</name>
    </ligand>
</feature>
<evidence type="ECO:0000256" key="8">
    <source>
        <dbReference type="ARBA" id="ARBA00022723"/>
    </source>
</evidence>
<dbReference type="PIRSF" id="PIRSF001461">
    <property type="entry name" value="RPE"/>
    <property type="match status" value="1"/>
</dbReference>
<dbReference type="PANTHER" id="PTHR11749">
    <property type="entry name" value="RIBULOSE-5-PHOSPHATE-3-EPIMERASE"/>
    <property type="match status" value="1"/>
</dbReference>
<evidence type="ECO:0000256" key="12">
    <source>
        <dbReference type="PIRSR" id="PIRSR001461-1"/>
    </source>
</evidence>
<comment type="similarity">
    <text evidence="6 11">Belongs to the ribulose-phosphate 3-epimerase family.</text>
</comment>
<comment type="cofactor">
    <cofactor evidence="3">
        <name>Co(2+)</name>
        <dbReference type="ChEBI" id="CHEBI:48828"/>
    </cofactor>
</comment>
<dbReference type="GO" id="GO:0046872">
    <property type="term" value="F:metal ion binding"/>
    <property type="evidence" value="ECO:0007669"/>
    <property type="project" value="UniProtKB-KW"/>
</dbReference>
<comment type="catalytic activity">
    <reaction evidence="1 11">
        <text>D-ribulose 5-phosphate = D-xylulose 5-phosphate</text>
        <dbReference type="Rhea" id="RHEA:13677"/>
        <dbReference type="ChEBI" id="CHEBI:57737"/>
        <dbReference type="ChEBI" id="CHEBI:58121"/>
        <dbReference type="EC" id="5.1.3.1"/>
    </reaction>
</comment>
<dbReference type="CDD" id="cd00429">
    <property type="entry name" value="RPE"/>
    <property type="match status" value="1"/>
</dbReference>
<dbReference type="PROSITE" id="PS01085">
    <property type="entry name" value="RIBUL_P_3_EPIMER_1"/>
    <property type="match status" value="1"/>
</dbReference>
<evidence type="ECO:0000256" key="1">
    <source>
        <dbReference type="ARBA" id="ARBA00001782"/>
    </source>
</evidence>
<feature type="binding site" evidence="13">
    <location>
        <position position="64"/>
    </location>
    <ligand>
        <name>a divalent metal cation</name>
        <dbReference type="ChEBI" id="CHEBI:60240"/>
    </ligand>
</feature>
<dbReference type="NCBIfam" id="NF004076">
    <property type="entry name" value="PRK05581.1-4"/>
    <property type="match status" value="1"/>
</dbReference>
<evidence type="ECO:0000313" key="15">
    <source>
        <dbReference type="EMBL" id="SBV97140.1"/>
    </source>
</evidence>
<dbReference type="InterPro" id="IPR026019">
    <property type="entry name" value="Ribul_P_3_epim"/>
</dbReference>
<dbReference type="EMBL" id="FLUN01000001">
    <property type="protein sequence ID" value="SBV97140.1"/>
    <property type="molecule type" value="Genomic_DNA"/>
</dbReference>
<dbReference type="SUPFAM" id="SSF51366">
    <property type="entry name" value="Ribulose-phoshate binding barrel"/>
    <property type="match status" value="1"/>
</dbReference>
<dbReference type="EC" id="5.1.3.1" evidence="7 10"/>
<dbReference type="NCBIfam" id="TIGR01163">
    <property type="entry name" value="rpe"/>
    <property type="match status" value="1"/>
</dbReference>
<comment type="cofactor">
    <cofactor evidence="4">
        <name>Zn(2+)</name>
        <dbReference type="ChEBI" id="CHEBI:29105"/>
    </cofactor>
</comment>
<dbReference type="InterPro" id="IPR011060">
    <property type="entry name" value="RibuloseP-bd_barrel"/>
</dbReference>
<evidence type="ECO:0000256" key="9">
    <source>
        <dbReference type="ARBA" id="ARBA00023235"/>
    </source>
</evidence>
<evidence type="ECO:0000256" key="13">
    <source>
        <dbReference type="PIRSR" id="PIRSR001461-2"/>
    </source>
</evidence>
<dbReference type="GO" id="GO:0005737">
    <property type="term" value="C:cytoplasm"/>
    <property type="evidence" value="ECO:0007669"/>
    <property type="project" value="UniProtKB-ARBA"/>
</dbReference>
<reference evidence="15" key="1">
    <citation type="submission" date="2016-04" db="EMBL/GenBank/DDBJ databases">
        <authorList>
            <person name="Evans L.H."/>
            <person name="Alamgir A."/>
            <person name="Owens N."/>
            <person name="Weber N.D."/>
            <person name="Virtaneva K."/>
            <person name="Barbian K."/>
            <person name="Babar A."/>
            <person name="Rosenke K."/>
        </authorList>
    </citation>
    <scope>NUCLEOTIDE SEQUENCE</scope>
    <source>
        <strain evidence="15">86</strain>
    </source>
</reference>
<feature type="binding site" evidence="13">
    <location>
        <position position="31"/>
    </location>
    <ligand>
        <name>a divalent metal cation</name>
        <dbReference type="ChEBI" id="CHEBI:60240"/>
    </ligand>
</feature>
<evidence type="ECO:0000256" key="6">
    <source>
        <dbReference type="ARBA" id="ARBA00009541"/>
    </source>
</evidence>
<name>A0A212JCG8_9FIRM</name>
<organism evidence="15">
    <name type="scientific">uncultured Eubacteriales bacterium</name>
    <dbReference type="NCBI Taxonomy" id="172733"/>
    <lineage>
        <taxon>Bacteria</taxon>
        <taxon>Bacillati</taxon>
        <taxon>Bacillota</taxon>
        <taxon>Clostridia</taxon>
        <taxon>Eubacteriales</taxon>
        <taxon>environmental samples</taxon>
    </lineage>
</organism>
<sequence length="214" mass="23781">MIVAPSILSADFTKLKEQLAEVERNGADWIHFDVMDGNFVKNITFGIDIFKAVKRASDLFIDVHFVLNDPEYYADVFMDAGADNITFHLDAINDEERSMALINKIKSRGVKVGVTLRPETDISEYLPFLPYVDIALVMSIVPGFGGQPFQPEAVDKVKWLAKQKKEHGYHYLIQVDGGINGTTGALCKEAGAECLVAGSYVFCNDIERSIQSLK</sequence>
<dbReference type="InterPro" id="IPR000056">
    <property type="entry name" value="Ribul_P_3_epim-like"/>
</dbReference>
<evidence type="ECO:0000256" key="7">
    <source>
        <dbReference type="ARBA" id="ARBA00013188"/>
    </source>
</evidence>
<comment type="cofactor">
    <cofactor evidence="2">
        <name>Mn(2+)</name>
        <dbReference type="ChEBI" id="CHEBI:29035"/>
    </cofactor>
</comment>
<evidence type="ECO:0000256" key="2">
    <source>
        <dbReference type="ARBA" id="ARBA00001936"/>
    </source>
</evidence>
<feature type="binding site" evidence="13">
    <location>
        <position position="176"/>
    </location>
    <ligand>
        <name>a divalent metal cation</name>
        <dbReference type="ChEBI" id="CHEBI:60240"/>
    </ligand>
</feature>
<keyword evidence="13" id="KW-0170">Cobalt</keyword>
<comment type="cofactor">
    <cofactor evidence="5">
        <name>Fe(2+)</name>
        <dbReference type="ChEBI" id="CHEBI:29033"/>
    </cofactor>
</comment>
<evidence type="ECO:0000256" key="5">
    <source>
        <dbReference type="ARBA" id="ARBA00001954"/>
    </source>
</evidence>
<proteinExistence type="inferred from homology"/>
<dbReference type="GO" id="GO:0004750">
    <property type="term" value="F:D-ribulose-phosphate 3-epimerase activity"/>
    <property type="evidence" value="ECO:0007669"/>
    <property type="project" value="UniProtKB-UniRule"/>
</dbReference>
<evidence type="ECO:0000256" key="3">
    <source>
        <dbReference type="ARBA" id="ARBA00001941"/>
    </source>
</evidence>
<feature type="binding site" evidence="14">
    <location>
        <position position="178"/>
    </location>
    <ligand>
        <name>substrate</name>
    </ligand>
</feature>
<evidence type="ECO:0000256" key="4">
    <source>
        <dbReference type="ARBA" id="ARBA00001947"/>
    </source>
</evidence>
<feature type="binding site" evidence="14">
    <location>
        <position position="64"/>
    </location>
    <ligand>
        <name>substrate</name>
    </ligand>
</feature>
<keyword evidence="13" id="KW-0862">Zinc</keyword>
<dbReference type="GO" id="GO:0006098">
    <property type="term" value="P:pentose-phosphate shunt"/>
    <property type="evidence" value="ECO:0007669"/>
    <property type="project" value="UniProtKB-UniRule"/>
</dbReference>
<evidence type="ECO:0000256" key="14">
    <source>
        <dbReference type="PIRSR" id="PIRSR001461-3"/>
    </source>
</evidence>
<feature type="active site" description="Proton acceptor" evidence="12">
    <location>
        <position position="33"/>
    </location>
</feature>
<keyword evidence="13" id="KW-0464">Manganese</keyword>
<dbReference type="GO" id="GO:0005975">
    <property type="term" value="P:carbohydrate metabolic process"/>
    <property type="evidence" value="ECO:0007669"/>
    <property type="project" value="InterPro"/>
</dbReference>
<dbReference type="Pfam" id="PF00834">
    <property type="entry name" value="Ribul_P_3_epim"/>
    <property type="match status" value="1"/>
</dbReference>
<gene>
    <name evidence="15" type="primary">rpe</name>
    <name evidence="15" type="ORF">KL86CLO1_10871</name>
</gene>
<dbReference type="InterPro" id="IPR013785">
    <property type="entry name" value="Aldolase_TIM"/>
</dbReference>
<feature type="binding site" evidence="14">
    <location>
        <begin position="143"/>
        <end position="146"/>
    </location>
    <ligand>
        <name>substrate</name>
    </ligand>
</feature>
<dbReference type="FunFam" id="3.20.20.70:FF:000004">
    <property type="entry name" value="Ribulose-phosphate 3-epimerase"/>
    <property type="match status" value="1"/>
</dbReference>
<feature type="binding site" evidence="13">
    <location>
        <position position="33"/>
    </location>
    <ligand>
        <name>a divalent metal cation</name>
        <dbReference type="ChEBI" id="CHEBI:60240"/>
    </ligand>
</feature>
<accession>A0A212JCG8</accession>
<keyword evidence="11" id="KW-0119">Carbohydrate metabolism</keyword>
<evidence type="ECO:0000256" key="10">
    <source>
        <dbReference type="NCBIfam" id="TIGR01163"/>
    </source>
</evidence>
<protein>
    <recommendedName>
        <fullName evidence="7 10">Ribulose-phosphate 3-epimerase</fullName>
        <ecNumber evidence="7 10">5.1.3.1</ecNumber>
    </recommendedName>
</protein>
<dbReference type="Gene3D" id="3.20.20.70">
    <property type="entry name" value="Aldolase class I"/>
    <property type="match status" value="1"/>
</dbReference>
<comment type="cofactor">
    <cofactor evidence="13">
        <name>a divalent metal cation</name>
        <dbReference type="ChEBI" id="CHEBI:60240"/>
    </cofactor>
    <text evidence="13">Binds 1 divalent metal cation per subunit.</text>
</comment>
<feature type="active site" description="Proton donor" evidence="12">
    <location>
        <position position="176"/>
    </location>
</feature>
<feature type="binding site" evidence="14">
    <location>
        <position position="6"/>
    </location>
    <ligand>
        <name>substrate</name>
    </ligand>
</feature>
<keyword evidence="9 11" id="KW-0413">Isomerase</keyword>
<dbReference type="AlphaFoldDB" id="A0A212JCG8"/>
<evidence type="ECO:0000256" key="11">
    <source>
        <dbReference type="PIRNR" id="PIRNR001461"/>
    </source>
</evidence>